<feature type="transmembrane region" description="Helical" evidence="2">
    <location>
        <begin position="27"/>
        <end position="48"/>
    </location>
</feature>
<dbReference type="Proteomes" id="UP000192591">
    <property type="component" value="Unassembled WGS sequence"/>
</dbReference>
<keyword evidence="2" id="KW-0812">Transmembrane</keyword>
<comment type="caution">
    <text evidence="3">The sequence shown here is derived from an EMBL/GenBank/DDBJ whole genome shotgun (WGS) entry which is preliminary data.</text>
</comment>
<evidence type="ECO:0008006" key="5">
    <source>
        <dbReference type="Google" id="ProtNLM"/>
    </source>
</evidence>
<evidence type="ECO:0000313" key="3">
    <source>
        <dbReference type="EMBL" id="OQO89942.1"/>
    </source>
</evidence>
<gene>
    <name evidence="3" type="ORF">B1813_19065</name>
</gene>
<dbReference type="Pfam" id="PF01391">
    <property type="entry name" value="Collagen"/>
    <property type="match status" value="1"/>
</dbReference>
<keyword evidence="2" id="KW-0472">Membrane</keyword>
<dbReference type="PANTHER" id="PTHR24637:SF421">
    <property type="entry name" value="CUTICLE COLLAGEN DPY-2"/>
    <property type="match status" value="1"/>
</dbReference>
<feature type="compositionally biased region" description="Low complexity" evidence="1">
    <location>
        <begin position="110"/>
        <end position="122"/>
    </location>
</feature>
<name>A0A1V8ZYI3_SACPI</name>
<evidence type="ECO:0000313" key="4">
    <source>
        <dbReference type="Proteomes" id="UP000192591"/>
    </source>
</evidence>
<sequence length="205" mass="21097">MTGEKARDLIDQATERAVSRDPTARRAVWAALALMLAGLSIFALYFGVRYSSLQGHAEQQDQRMSELLRQADDNASAASALEDQVRSLGELPVVDAPEQGPQGPAGESGPRGPIGPRGLPGADGEDGGDGSDGERGPSGEPGERGPEGERGPAGPTGPEGPPGPTGPPGPEGPPGPTCPDGYSAQSRQYLTETWWVCVADDTTGE</sequence>
<dbReference type="Gene3D" id="1.20.5.320">
    <property type="entry name" value="6-Phosphogluconate Dehydrogenase, domain 3"/>
    <property type="match status" value="1"/>
</dbReference>
<evidence type="ECO:0000256" key="1">
    <source>
        <dbReference type="SAM" id="MobiDB-lite"/>
    </source>
</evidence>
<protein>
    <recommendedName>
        <fullName evidence="5">Collagen triple helix repeat protein</fullName>
    </recommendedName>
</protein>
<evidence type="ECO:0000256" key="2">
    <source>
        <dbReference type="SAM" id="Phobius"/>
    </source>
</evidence>
<feature type="compositionally biased region" description="Basic and acidic residues" evidence="1">
    <location>
        <begin position="132"/>
        <end position="150"/>
    </location>
</feature>
<feature type="region of interest" description="Disordered" evidence="1">
    <location>
        <begin position="94"/>
        <end position="185"/>
    </location>
</feature>
<dbReference type="PANTHER" id="PTHR24637">
    <property type="entry name" value="COLLAGEN"/>
    <property type="match status" value="1"/>
</dbReference>
<proteinExistence type="predicted"/>
<keyword evidence="4" id="KW-1185">Reference proteome</keyword>
<accession>A0A1V8ZYI3</accession>
<dbReference type="RefSeq" id="WP_210189324.1">
    <property type="nucleotide sequence ID" value="NZ_MWIH01000008.1"/>
</dbReference>
<dbReference type="AlphaFoldDB" id="A0A1V8ZYI3"/>
<keyword evidence="2" id="KW-1133">Transmembrane helix</keyword>
<dbReference type="STRING" id="1962155.B1813_19065"/>
<dbReference type="InterPro" id="IPR008160">
    <property type="entry name" value="Collagen"/>
</dbReference>
<feature type="compositionally biased region" description="Pro residues" evidence="1">
    <location>
        <begin position="158"/>
        <end position="177"/>
    </location>
</feature>
<reference evidence="3 4" key="1">
    <citation type="submission" date="2017-02" db="EMBL/GenBank/DDBJ databases">
        <title>Draft genome of Saccharomonospora sp. 154.</title>
        <authorList>
            <person name="Alonso-Carmona G.S."/>
            <person name="De La Haba R."/>
            <person name="Vera-Gargallo B."/>
            <person name="Sandoval-Trujillo A.H."/>
            <person name="Ramirez-Duran N."/>
            <person name="Ventosa A."/>
        </authorList>
    </citation>
    <scope>NUCLEOTIDE SEQUENCE [LARGE SCALE GENOMIC DNA]</scope>
    <source>
        <strain evidence="3 4">LRS4.154</strain>
    </source>
</reference>
<organism evidence="3 4">
    <name type="scientific">Saccharomonospora piscinae</name>
    <dbReference type="NCBI Taxonomy" id="687388"/>
    <lineage>
        <taxon>Bacteria</taxon>
        <taxon>Bacillati</taxon>
        <taxon>Actinomycetota</taxon>
        <taxon>Actinomycetes</taxon>
        <taxon>Pseudonocardiales</taxon>
        <taxon>Pseudonocardiaceae</taxon>
        <taxon>Saccharomonospora</taxon>
    </lineage>
</organism>
<dbReference type="EMBL" id="MWIH01000008">
    <property type="protein sequence ID" value="OQO89942.1"/>
    <property type="molecule type" value="Genomic_DNA"/>
</dbReference>